<sequence length="96" mass="9910">GSWAAQIKKPENRIEQVGKMFASKGVKFVSGYYSFGEFDLCLIVEGPDNVSTASALIAAAAGGAISKIQTTALLTAEEGLEAIKGAGSVEYRVPGA</sequence>
<dbReference type="InterPro" id="IPR014845">
    <property type="entry name" value="GYD/TTHA1554"/>
</dbReference>
<gene>
    <name evidence="1" type="ORF">METZ01_LOCUS139182</name>
</gene>
<dbReference type="EMBL" id="UINC01020593">
    <property type="protein sequence ID" value="SVA86328.1"/>
    <property type="molecule type" value="Genomic_DNA"/>
</dbReference>
<evidence type="ECO:0008006" key="2">
    <source>
        <dbReference type="Google" id="ProtNLM"/>
    </source>
</evidence>
<accession>A0A381ZAN0</accession>
<evidence type="ECO:0000313" key="1">
    <source>
        <dbReference type="EMBL" id="SVA86328.1"/>
    </source>
</evidence>
<name>A0A381ZAN0_9ZZZZ</name>
<protein>
    <recommendedName>
        <fullName evidence="2">GYD domain-containing protein</fullName>
    </recommendedName>
</protein>
<reference evidence="1" key="1">
    <citation type="submission" date="2018-05" db="EMBL/GenBank/DDBJ databases">
        <authorList>
            <person name="Lanie J.A."/>
            <person name="Ng W.-L."/>
            <person name="Kazmierczak K.M."/>
            <person name="Andrzejewski T.M."/>
            <person name="Davidsen T.M."/>
            <person name="Wayne K.J."/>
            <person name="Tettelin H."/>
            <person name="Glass J.I."/>
            <person name="Rusch D."/>
            <person name="Podicherti R."/>
            <person name="Tsui H.-C.T."/>
            <person name="Winkler M.E."/>
        </authorList>
    </citation>
    <scope>NUCLEOTIDE SEQUENCE</scope>
</reference>
<dbReference type="Pfam" id="PF08734">
    <property type="entry name" value="GYD"/>
    <property type="match status" value="1"/>
</dbReference>
<proteinExistence type="predicted"/>
<dbReference type="AlphaFoldDB" id="A0A381ZAN0"/>
<organism evidence="1">
    <name type="scientific">marine metagenome</name>
    <dbReference type="NCBI Taxonomy" id="408172"/>
    <lineage>
        <taxon>unclassified sequences</taxon>
        <taxon>metagenomes</taxon>
        <taxon>ecological metagenomes</taxon>
    </lineage>
</organism>
<feature type="non-terminal residue" evidence="1">
    <location>
        <position position="1"/>
    </location>
</feature>